<keyword evidence="1" id="KW-0479">Metal-binding</keyword>
<keyword evidence="3" id="KW-0223">Dioxygenase</keyword>
<evidence type="ECO:0000313" key="5">
    <source>
        <dbReference type="Proteomes" id="UP000029278"/>
    </source>
</evidence>
<reference evidence="4 6" key="2">
    <citation type="submission" date="2019-11" db="EMBL/GenBank/DDBJ databases">
        <title>Draft genome sequences of five Paenibacillus species of dairy origin.</title>
        <authorList>
            <person name="Olajide A.M."/>
            <person name="Chen S."/>
            <person name="Lapointe G."/>
        </authorList>
    </citation>
    <scope>NUCLEOTIDE SEQUENCE [LARGE SCALE GENOMIC DNA]</scope>
    <source>
        <strain evidence="4 6">3CT49</strain>
    </source>
</reference>
<gene>
    <name evidence="3" type="ORF">DJ90_5086</name>
    <name evidence="4" type="ORF">GNQ08_13930</name>
</gene>
<evidence type="ECO:0000313" key="4">
    <source>
        <dbReference type="EMBL" id="MUG23498.1"/>
    </source>
</evidence>
<sequence>MSIKGLAHAAIRAKDYQATIAFYTEVFGFKLGHHWNLPAFRITDASMLISPDGRTCIEVFDNEAAVPAQGKNALADEDAVSGALLHIAFYVDDVDAVYRKALDHGAKPYIEPDNLTLGDPPLVIRSAVIHSPNGEVVEILEDVDFDLSQPK</sequence>
<evidence type="ECO:0000313" key="3">
    <source>
        <dbReference type="EMBL" id="KFN08565.1"/>
    </source>
</evidence>
<reference evidence="3 5" key="1">
    <citation type="submission" date="2014-04" db="EMBL/GenBank/DDBJ databases">
        <authorList>
            <person name="Bishop-Lilly K.A."/>
            <person name="Broomall S.M."/>
            <person name="Chain P.S."/>
            <person name="Chertkov O."/>
            <person name="Coyne S.R."/>
            <person name="Daligault H.E."/>
            <person name="Davenport K.W."/>
            <person name="Erkkila T."/>
            <person name="Frey K.G."/>
            <person name="Gibbons H.S."/>
            <person name="Gu W."/>
            <person name="Jaissle J."/>
            <person name="Johnson S.L."/>
            <person name="Koroleva G.I."/>
            <person name="Ladner J.T."/>
            <person name="Lo C.-C."/>
            <person name="Minogue T.D."/>
            <person name="Munk C."/>
            <person name="Palacios G.F."/>
            <person name="Redden C.L."/>
            <person name="Rosenzweig C.N."/>
            <person name="Scholz M.B."/>
            <person name="Teshima H."/>
            <person name="Xu Y."/>
        </authorList>
    </citation>
    <scope>NUCLEOTIDE SEQUENCE [LARGE SCALE GENOMIC DNA]</scope>
    <source>
        <strain evidence="3 5">8244</strain>
    </source>
</reference>
<dbReference type="PANTHER" id="PTHR43048">
    <property type="entry name" value="METHYLMALONYL-COA EPIMERASE"/>
    <property type="match status" value="1"/>
</dbReference>
<organism evidence="3 5">
    <name type="scientific">Paenibacillus macerans</name>
    <name type="common">Bacillus macerans</name>
    <dbReference type="NCBI Taxonomy" id="44252"/>
    <lineage>
        <taxon>Bacteria</taxon>
        <taxon>Bacillati</taxon>
        <taxon>Bacillota</taxon>
        <taxon>Bacilli</taxon>
        <taxon>Bacillales</taxon>
        <taxon>Paenibacillaceae</taxon>
        <taxon>Paenibacillus</taxon>
    </lineage>
</organism>
<dbReference type="Pfam" id="PF00903">
    <property type="entry name" value="Glyoxalase"/>
    <property type="match status" value="1"/>
</dbReference>
<dbReference type="EMBL" id="JMQA01000028">
    <property type="protein sequence ID" value="KFN08565.1"/>
    <property type="molecule type" value="Genomic_DNA"/>
</dbReference>
<evidence type="ECO:0000259" key="2">
    <source>
        <dbReference type="PROSITE" id="PS51819"/>
    </source>
</evidence>
<dbReference type="SUPFAM" id="SSF54593">
    <property type="entry name" value="Glyoxalase/Bleomycin resistance protein/Dihydroxybiphenyl dioxygenase"/>
    <property type="match status" value="1"/>
</dbReference>
<evidence type="ECO:0000256" key="1">
    <source>
        <dbReference type="ARBA" id="ARBA00022723"/>
    </source>
</evidence>
<comment type="caution">
    <text evidence="3">The sequence shown here is derived from an EMBL/GenBank/DDBJ whole genome shotgun (WGS) entry which is preliminary data.</text>
</comment>
<dbReference type="InterPro" id="IPR029068">
    <property type="entry name" value="Glyas_Bleomycin-R_OHBP_Dase"/>
</dbReference>
<accession>A0A090ZED7</accession>
<dbReference type="GeneID" id="77008042"/>
<protein>
    <submittedName>
        <fullName evidence="3">Glyoxalase/Bleomycin resistance /Dioxygenase superfamily protein</fullName>
    </submittedName>
    <submittedName>
        <fullName evidence="4">VOC family protein</fullName>
    </submittedName>
</protein>
<dbReference type="PANTHER" id="PTHR43048:SF3">
    <property type="entry name" value="METHYLMALONYL-COA EPIMERASE, MITOCHONDRIAL"/>
    <property type="match status" value="1"/>
</dbReference>
<proteinExistence type="predicted"/>
<keyword evidence="3" id="KW-0560">Oxidoreductase</keyword>
<evidence type="ECO:0000313" key="6">
    <source>
        <dbReference type="Proteomes" id="UP000442469"/>
    </source>
</evidence>
<dbReference type="InterPro" id="IPR004360">
    <property type="entry name" value="Glyas_Fos-R_dOase_dom"/>
</dbReference>
<keyword evidence="5" id="KW-1185">Reference proteome</keyword>
<dbReference type="Gene3D" id="3.10.180.10">
    <property type="entry name" value="2,3-Dihydroxybiphenyl 1,2-Dioxygenase, domain 1"/>
    <property type="match status" value="1"/>
</dbReference>
<dbReference type="CDD" id="cd06587">
    <property type="entry name" value="VOC"/>
    <property type="match status" value="1"/>
</dbReference>
<dbReference type="RefSeq" id="WP_036623997.1">
    <property type="nucleotide sequence ID" value="NZ_BGML01000001.1"/>
</dbReference>
<dbReference type="HOGENOM" id="CLU_046006_2_5_9"/>
<dbReference type="InterPro" id="IPR051785">
    <property type="entry name" value="MMCE/EMCE_epimerase"/>
</dbReference>
<dbReference type="Proteomes" id="UP000442469">
    <property type="component" value="Unassembled WGS sequence"/>
</dbReference>
<name>A0A090ZED7_PAEMA</name>
<dbReference type="InterPro" id="IPR037523">
    <property type="entry name" value="VOC_core"/>
</dbReference>
<dbReference type="AlphaFoldDB" id="A0A090ZED7"/>
<dbReference type="OrthoDB" id="9795618at2"/>
<dbReference type="EMBL" id="WNZZ01000009">
    <property type="protein sequence ID" value="MUG23498.1"/>
    <property type="molecule type" value="Genomic_DNA"/>
</dbReference>
<dbReference type="GO" id="GO:0004493">
    <property type="term" value="F:methylmalonyl-CoA epimerase activity"/>
    <property type="evidence" value="ECO:0007669"/>
    <property type="project" value="TreeGrafter"/>
</dbReference>
<dbReference type="PATRIC" id="fig|44252.3.peg.3100"/>
<feature type="domain" description="VOC" evidence="2">
    <location>
        <begin position="5"/>
        <end position="142"/>
    </location>
</feature>
<dbReference type="GO" id="GO:0046491">
    <property type="term" value="P:L-methylmalonyl-CoA metabolic process"/>
    <property type="evidence" value="ECO:0007669"/>
    <property type="project" value="TreeGrafter"/>
</dbReference>
<dbReference type="PROSITE" id="PS51819">
    <property type="entry name" value="VOC"/>
    <property type="match status" value="1"/>
</dbReference>
<dbReference type="GO" id="GO:0046872">
    <property type="term" value="F:metal ion binding"/>
    <property type="evidence" value="ECO:0007669"/>
    <property type="project" value="UniProtKB-KW"/>
</dbReference>
<dbReference type="Proteomes" id="UP000029278">
    <property type="component" value="Unassembled WGS sequence"/>
</dbReference>
<dbReference type="STRING" id="44252.DJ90_5086"/>
<dbReference type="GO" id="GO:0051213">
    <property type="term" value="F:dioxygenase activity"/>
    <property type="evidence" value="ECO:0007669"/>
    <property type="project" value="UniProtKB-KW"/>
</dbReference>